<dbReference type="RefSeq" id="XP_008877536.1">
    <property type="nucleotide sequence ID" value="XM_008879314.1"/>
</dbReference>
<dbReference type="InterPro" id="IPR036412">
    <property type="entry name" value="HAD-like_sf"/>
</dbReference>
<dbReference type="SMART" id="SM00775">
    <property type="entry name" value="LNS2"/>
    <property type="match status" value="1"/>
</dbReference>
<dbReference type="GO" id="GO:0008195">
    <property type="term" value="F:phosphatidate phosphatase activity"/>
    <property type="evidence" value="ECO:0007669"/>
    <property type="project" value="TreeGrafter"/>
</dbReference>
<dbReference type="EMBL" id="KI913988">
    <property type="protein sequence ID" value="ETV93975.1"/>
    <property type="molecule type" value="Genomic_DNA"/>
</dbReference>
<gene>
    <name evidence="4" type="ORF">H310_12303</name>
</gene>
<comment type="similarity">
    <text evidence="1">Belongs to the lipin family.</text>
</comment>
<evidence type="ECO:0000256" key="1">
    <source>
        <dbReference type="ARBA" id="ARBA00005476"/>
    </source>
</evidence>
<dbReference type="VEuPathDB" id="FungiDB:H310_12303"/>
<evidence type="ECO:0000313" key="4">
    <source>
        <dbReference type="EMBL" id="ETV93975.1"/>
    </source>
</evidence>
<evidence type="ECO:0000259" key="3">
    <source>
        <dbReference type="SMART" id="SM00775"/>
    </source>
</evidence>
<proteinExistence type="inferred from homology"/>
<dbReference type="PANTHER" id="PTHR12181">
    <property type="entry name" value="LIPIN"/>
    <property type="match status" value="1"/>
</dbReference>
<dbReference type="Pfam" id="PF08235">
    <property type="entry name" value="LNS2"/>
    <property type="match status" value="1"/>
</dbReference>
<dbReference type="STRING" id="157072.A0A024TIJ8"/>
<reference evidence="4" key="1">
    <citation type="submission" date="2013-12" db="EMBL/GenBank/DDBJ databases">
        <title>The Genome Sequence of Aphanomyces invadans NJM9701.</title>
        <authorList>
            <consortium name="The Broad Institute Genomics Platform"/>
            <person name="Russ C."/>
            <person name="Tyler B."/>
            <person name="van West P."/>
            <person name="Dieguez-Uribeondo J."/>
            <person name="Young S.K."/>
            <person name="Zeng Q."/>
            <person name="Gargeya S."/>
            <person name="Fitzgerald M."/>
            <person name="Abouelleil A."/>
            <person name="Alvarado L."/>
            <person name="Chapman S.B."/>
            <person name="Gainer-Dewar J."/>
            <person name="Goldberg J."/>
            <person name="Griggs A."/>
            <person name="Gujja S."/>
            <person name="Hansen M."/>
            <person name="Howarth C."/>
            <person name="Imamovic A."/>
            <person name="Ireland A."/>
            <person name="Larimer J."/>
            <person name="McCowan C."/>
            <person name="Murphy C."/>
            <person name="Pearson M."/>
            <person name="Poon T.W."/>
            <person name="Priest M."/>
            <person name="Roberts A."/>
            <person name="Saif S."/>
            <person name="Shea T."/>
            <person name="Sykes S."/>
            <person name="Wortman J."/>
            <person name="Nusbaum C."/>
            <person name="Birren B."/>
        </authorList>
    </citation>
    <scope>NUCLEOTIDE SEQUENCE [LARGE SCALE GENOMIC DNA]</scope>
    <source>
        <strain evidence="4">NJM9701</strain>
    </source>
</reference>
<organism evidence="4">
    <name type="scientific">Aphanomyces invadans</name>
    <dbReference type="NCBI Taxonomy" id="157072"/>
    <lineage>
        <taxon>Eukaryota</taxon>
        <taxon>Sar</taxon>
        <taxon>Stramenopiles</taxon>
        <taxon>Oomycota</taxon>
        <taxon>Saprolegniomycetes</taxon>
        <taxon>Saprolegniales</taxon>
        <taxon>Verrucalvaceae</taxon>
        <taxon>Aphanomyces</taxon>
    </lineage>
</organism>
<dbReference type="GeneID" id="20089353"/>
<dbReference type="AlphaFoldDB" id="A0A024TIJ8"/>
<dbReference type="InterPro" id="IPR013209">
    <property type="entry name" value="LNS2"/>
</dbReference>
<accession>A0A024TIJ8</accession>
<protein>
    <recommendedName>
        <fullName evidence="3">LNS2/PITP domain-containing protein</fullName>
    </recommendedName>
</protein>
<dbReference type="PANTHER" id="PTHR12181:SF12">
    <property type="entry name" value="PHOSPHATIDATE PHOSPHATASE"/>
    <property type="match status" value="1"/>
</dbReference>
<dbReference type="Pfam" id="PF04571">
    <property type="entry name" value="Lipin_N"/>
    <property type="match status" value="1"/>
</dbReference>
<feature type="domain" description="LNS2/PITP" evidence="3">
    <location>
        <begin position="229"/>
        <end position="390"/>
    </location>
</feature>
<dbReference type="InterPro" id="IPR031315">
    <property type="entry name" value="LNS2/PITP"/>
</dbReference>
<evidence type="ECO:0000256" key="2">
    <source>
        <dbReference type="SAM" id="MobiDB-lite"/>
    </source>
</evidence>
<name>A0A024TIJ8_9STRA</name>
<dbReference type="SUPFAM" id="SSF56784">
    <property type="entry name" value="HAD-like"/>
    <property type="match status" value="1"/>
</dbReference>
<sequence>MASRGGDDDAFNLFGGPPAKRSSMSADAACDDTQLFPTPSIPSTSTAFTDRPFDLFPSKPVHPQRQDLDELFPTTCDTAPSSLPPRAVTLSRGESATPSLVQDEFKKAGNAMDIILVRNADGTSIGCTPWHVAFSFSRFLPSGVGDRVDVYCNGVQLPAPMVLGDKGRVLFASGREQPDDLTLAAISSILPMDFPPLYATLRFEHRKPLTCVVRVVECRMYLWDPDAAVVVADLDGTITINDVEGHIRTLRLGQYNFIHAGVCEFYARLHRIGLRILYLTARPINWADASRDHLDGAEQNGVRLPPGPLLTNSRGLTGALLTEVVHKTPHVFKANVLNSVQLACISGGRQSPHPLFVAGFGNRQTDVHAYADVGIPAICVIDASSRLQVAVPRPSTAPETLPPFDSYADPRAMRWLLTRLRVPIALADKVDAHLAEMIVAADEYDTRRRGIVAQQLEQQQRHRNTHSF</sequence>
<dbReference type="InterPro" id="IPR007651">
    <property type="entry name" value="Lipin_N"/>
</dbReference>
<feature type="region of interest" description="Disordered" evidence="2">
    <location>
        <begin position="1"/>
        <end position="28"/>
    </location>
</feature>
<dbReference type="InterPro" id="IPR026058">
    <property type="entry name" value="LIPIN"/>
</dbReference>
<dbReference type="eggNOG" id="KOG2116">
    <property type="taxonomic scope" value="Eukaryota"/>
</dbReference>